<dbReference type="EMBL" id="JABACI010000001">
    <property type="protein sequence ID" value="NLP83323.1"/>
    <property type="molecule type" value="Genomic_DNA"/>
</dbReference>
<dbReference type="Gene3D" id="3.40.190.10">
    <property type="entry name" value="Periplasmic binding protein-like II"/>
    <property type="match status" value="2"/>
</dbReference>
<sequence>MAQAPRRPGRRALGAGLIAAGLVVSATACAASEDAGGGEAADGPVTISFQWWGNDERAVLTEEALDLFEEQNPGVTVETSFSAIDAYIPKLATQIASGSQPDLFLIPMESVKEYTEKGATSDLSEYIGDVISVDDIPEATQKIGQIDGTFYGFTLGTATYAWAYDPIAFEEAGVEAPAPGFTWDDLIDAGEKIRAASGGTKAAISDPGGYIAHFATWLEQNDKELFTEEGELGFDEDDLEGWFDLMQELRDSGASTDPQTTSTLDQSMQNSGFALGKSAGEFIAASITGAFVDTIGEEHVALAPYPSDTDRLGLSMAGTNVAAVSPESEHPEVAAKLLDFLINDPEAAEILGLTRGIPLNTTNYEALAPTLSGGDKIVNDFVLEYQPEFSDPSPLAPPGVSTLPADFTLAYENIIFGQQSNEEAAKALYATFESAIS</sequence>
<feature type="signal peptide" evidence="1">
    <location>
        <begin position="1"/>
        <end position="30"/>
    </location>
</feature>
<evidence type="ECO:0000313" key="2">
    <source>
        <dbReference type="EMBL" id="NLP83323.1"/>
    </source>
</evidence>
<dbReference type="PROSITE" id="PS51257">
    <property type="entry name" value="PROKAR_LIPOPROTEIN"/>
    <property type="match status" value="1"/>
</dbReference>
<organism evidence="2 3">
    <name type="scientific">Microbacterium salsuginis</name>
    <dbReference type="NCBI Taxonomy" id="2722803"/>
    <lineage>
        <taxon>Bacteria</taxon>
        <taxon>Bacillati</taxon>
        <taxon>Actinomycetota</taxon>
        <taxon>Actinomycetes</taxon>
        <taxon>Micrococcales</taxon>
        <taxon>Microbacteriaceae</taxon>
        <taxon>Microbacterium</taxon>
    </lineage>
</organism>
<accession>A0ABX1K8H9</accession>
<proteinExistence type="predicted"/>
<evidence type="ECO:0000256" key="1">
    <source>
        <dbReference type="SAM" id="SignalP"/>
    </source>
</evidence>
<protein>
    <submittedName>
        <fullName evidence="2">Extracellular solute-binding protein</fullName>
    </submittedName>
</protein>
<dbReference type="Pfam" id="PF01547">
    <property type="entry name" value="SBP_bac_1"/>
    <property type="match status" value="1"/>
</dbReference>
<dbReference type="SUPFAM" id="SSF53850">
    <property type="entry name" value="Periplasmic binding protein-like II"/>
    <property type="match status" value="1"/>
</dbReference>
<keyword evidence="1" id="KW-0732">Signal</keyword>
<gene>
    <name evidence="2" type="ORF">HF576_05650</name>
</gene>
<dbReference type="RefSeq" id="WP_168911743.1">
    <property type="nucleotide sequence ID" value="NZ_JABACI010000001.1"/>
</dbReference>
<name>A0ABX1K8H9_9MICO</name>
<dbReference type="PANTHER" id="PTHR43649">
    <property type="entry name" value="ARABINOSE-BINDING PROTEIN-RELATED"/>
    <property type="match status" value="1"/>
</dbReference>
<feature type="chain" id="PRO_5047544215" evidence="1">
    <location>
        <begin position="31"/>
        <end position="437"/>
    </location>
</feature>
<evidence type="ECO:0000313" key="3">
    <source>
        <dbReference type="Proteomes" id="UP001429745"/>
    </source>
</evidence>
<keyword evidence="3" id="KW-1185">Reference proteome</keyword>
<dbReference type="InterPro" id="IPR006059">
    <property type="entry name" value="SBP"/>
</dbReference>
<dbReference type="Proteomes" id="UP001429745">
    <property type="component" value="Unassembled WGS sequence"/>
</dbReference>
<dbReference type="InterPro" id="IPR050490">
    <property type="entry name" value="Bact_solute-bd_prot1"/>
</dbReference>
<comment type="caution">
    <text evidence="2">The sequence shown here is derived from an EMBL/GenBank/DDBJ whole genome shotgun (WGS) entry which is preliminary data.</text>
</comment>
<reference evidence="2 3" key="1">
    <citation type="submission" date="2020-04" db="EMBL/GenBank/DDBJ databases">
        <title>CFH 90308 Microbacterium sp.</title>
        <authorList>
            <person name="Nie G."/>
            <person name="Ming H."/>
            <person name="Xia T."/>
        </authorList>
    </citation>
    <scope>NUCLEOTIDE SEQUENCE [LARGE SCALE GENOMIC DNA]</scope>
    <source>
        <strain evidence="2 3">CFH 90308</strain>
    </source>
</reference>
<dbReference type="PANTHER" id="PTHR43649:SF30">
    <property type="entry name" value="ABC TRANSPORTER SUBSTRATE-BINDING PROTEIN"/>
    <property type="match status" value="1"/>
</dbReference>